<accession>A0ABQ9WZI8</accession>
<reference evidence="1 2" key="1">
    <citation type="journal article" date="2022" name="bioRxiv">
        <title>Genomics of Preaxostyla Flagellates Illuminates Evolutionary Transitions and the Path Towards Mitochondrial Loss.</title>
        <authorList>
            <person name="Novak L.V.F."/>
            <person name="Treitli S.C."/>
            <person name="Pyrih J."/>
            <person name="Halakuc P."/>
            <person name="Pipaliya S.V."/>
            <person name="Vacek V."/>
            <person name="Brzon O."/>
            <person name="Soukal P."/>
            <person name="Eme L."/>
            <person name="Dacks J.B."/>
            <person name="Karnkowska A."/>
            <person name="Elias M."/>
            <person name="Hampl V."/>
        </authorList>
    </citation>
    <scope>NUCLEOTIDE SEQUENCE [LARGE SCALE GENOMIC DNA]</scope>
    <source>
        <strain evidence="1">NAU3</strain>
        <tissue evidence="1">Gut</tissue>
    </source>
</reference>
<gene>
    <name evidence="1" type="ORF">BLNAU_20109</name>
</gene>
<dbReference type="EMBL" id="JARBJD010000278">
    <property type="protein sequence ID" value="KAK2944933.1"/>
    <property type="molecule type" value="Genomic_DNA"/>
</dbReference>
<proteinExistence type="predicted"/>
<comment type="caution">
    <text evidence="1">The sequence shown here is derived from an EMBL/GenBank/DDBJ whole genome shotgun (WGS) entry which is preliminary data.</text>
</comment>
<protein>
    <submittedName>
        <fullName evidence="1">Uncharacterized protein</fullName>
    </submittedName>
</protein>
<organism evidence="1 2">
    <name type="scientific">Blattamonas nauphoetae</name>
    <dbReference type="NCBI Taxonomy" id="2049346"/>
    <lineage>
        <taxon>Eukaryota</taxon>
        <taxon>Metamonada</taxon>
        <taxon>Preaxostyla</taxon>
        <taxon>Oxymonadida</taxon>
        <taxon>Blattamonas</taxon>
    </lineage>
</organism>
<keyword evidence="2" id="KW-1185">Reference proteome</keyword>
<dbReference type="Proteomes" id="UP001281761">
    <property type="component" value="Unassembled WGS sequence"/>
</dbReference>
<dbReference type="InterPro" id="IPR016024">
    <property type="entry name" value="ARM-type_fold"/>
</dbReference>
<sequence length="339" mass="38175">MKSSPDSSCPDSSPFLNWVEGKLESVHERTVVFRSLVATLRLQPAFDDTLEAKAVKLLESVSPRTRSSADDFLDNIASLCDDSSADFVESIVVLISSTSQIITTAALKMLDNLIQCCSAKSFLALVNADLIAQLITALNPLSLSFAEAFNIHTCLIVIISRTVLLTTLYGLYQLKHKDRNKDKAVHETVLTQVLSPSERYIRHLCVNRFSIVDGEQSPELMTLLPRILRICAYYQPTMEFVLTMPVILTIPSCLTFFENENSIWSFLASMVDAQLNWNEQRRHVGQMGKRVTRKLRMEGIEDVIEKKRRNDMNSKIGGWIVGRSIVWINLLGMNVPRHA</sequence>
<evidence type="ECO:0000313" key="2">
    <source>
        <dbReference type="Proteomes" id="UP001281761"/>
    </source>
</evidence>
<dbReference type="InterPro" id="IPR011989">
    <property type="entry name" value="ARM-like"/>
</dbReference>
<evidence type="ECO:0000313" key="1">
    <source>
        <dbReference type="EMBL" id="KAK2944933.1"/>
    </source>
</evidence>
<dbReference type="SUPFAM" id="SSF48371">
    <property type="entry name" value="ARM repeat"/>
    <property type="match status" value="1"/>
</dbReference>
<dbReference type="Gene3D" id="1.25.10.10">
    <property type="entry name" value="Leucine-rich Repeat Variant"/>
    <property type="match status" value="1"/>
</dbReference>
<name>A0ABQ9WZI8_9EUKA</name>